<feature type="domain" description="Major facilitator superfamily (MFS) profile" evidence="10">
    <location>
        <begin position="13"/>
        <end position="464"/>
    </location>
</feature>
<keyword evidence="7 9" id="KW-0472">Membrane</keyword>
<dbReference type="InterPro" id="IPR036259">
    <property type="entry name" value="MFS_trans_sf"/>
</dbReference>
<name>A0AAU1UEX8_9ACTN</name>
<dbReference type="GO" id="GO:0022857">
    <property type="term" value="F:transmembrane transporter activity"/>
    <property type="evidence" value="ECO:0007669"/>
    <property type="project" value="InterPro"/>
</dbReference>
<feature type="transmembrane region" description="Helical" evidence="9">
    <location>
        <begin position="303"/>
        <end position="320"/>
    </location>
</feature>
<dbReference type="EMBL" id="CP108195">
    <property type="protein sequence ID" value="WTS15279.1"/>
    <property type="molecule type" value="Genomic_DNA"/>
</dbReference>
<feature type="transmembrane region" description="Helical" evidence="9">
    <location>
        <begin position="48"/>
        <end position="67"/>
    </location>
</feature>
<feature type="transmembrane region" description="Helical" evidence="9">
    <location>
        <begin position="79"/>
        <end position="98"/>
    </location>
</feature>
<dbReference type="Pfam" id="PF07690">
    <property type="entry name" value="MFS_1"/>
    <property type="match status" value="1"/>
</dbReference>
<dbReference type="PANTHER" id="PTHR42718">
    <property type="entry name" value="MAJOR FACILITATOR SUPERFAMILY MULTIDRUG TRANSPORTER MFSC"/>
    <property type="match status" value="1"/>
</dbReference>
<evidence type="ECO:0000256" key="3">
    <source>
        <dbReference type="ARBA" id="ARBA00022448"/>
    </source>
</evidence>
<dbReference type="PANTHER" id="PTHR42718:SF9">
    <property type="entry name" value="MAJOR FACILITATOR SUPERFAMILY MULTIDRUG TRANSPORTER MFSC"/>
    <property type="match status" value="1"/>
</dbReference>
<feature type="transmembrane region" description="Helical" evidence="9">
    <location>
        <begin position="269"/>
        <end position="291"/>
    </location>
</feature>
<feature type="transmembrane region" description="Helical" evidence="9">
    <location>
        <begin position="138"/>
        <end position="157"/>
    </location>
</feature>
<dbReference type="PROSITE" id="PS50850">
    <property type="entry name" value="MFS"/>
    <property type="match status" value="1"/>
</dbReference>
<dbReference type="InterPro" id="IPR004638">
    <property type="entry name" value="EmrB-like"/>
</dbReference>
<keyword evidence="6 9" id="KW-1133">Transmembrane helix</keyword>
<evidence type="ECO:0000313" key="11">
    <source>
        <dbReference type="EMBL" id="WTS15279.1"/>
    </source>
</evidence>
<evidence type="ECO:0000256" key="4">
    <source>
        <dbReference type="ARBA" id="ARBA00022475"/>
    </source>
</evidence>
<evidence type="ECO:0000256" key="6">
    <source>
        <dbReference type="ARBA" id="ARBA00022989"/>
    </source>
</evidence>
<dbReference type="GO" id="GO:0046677">
    <property type="term" value="P:response to antibiotic"/>
    <property type="evidence" value="ECO:0007669"/>
    <property type="project" value="UniProtKB-KW"/>
</dbReference>
<keyword evidence="8" id="KW-0046">Antibiotic resistance</keyword>
<feature type="transmembrane region" description="Helical" evidence="9">
    <location>
        <begin position="363"/>
        <end position="383"/>
    </location>
</feature>
<feature type="transmembrane region" description="Helical" evidence="9">
    <location>
        <begin position="332"/>
        <end position="351"/>
    </location>
</feature>
<organism evidence="11">
    <name type="scientific">Streptomyces sp. NBC_00119</name>
    <dbReference type="NCBI Taxonomy" id="2975659"/>
    <lineage>
        <taxon>Bacteria</taxon>
        <taxon>Bacillati</taxon>
        <taxon>Actinomycetota</taxon>
        <taxon>Actinomycetes</taxon>
        <taxon>Kitasatosporales</taxon>
        <taxon>Streptomycetaceae</taxon>
        <taxon>Streptomyces</taxon>
    </lineage>
</organism>
<gene>
    <name evidence="11" type="ORF">OHU69_32115</name>
</gene>
<evidence type="ECO:0000256" key="8">
    <source>
        <dbReference type="ARBA" id="ARBA00023251"/>
    </source>
</evidence>
<feature type="transmembrane region" description="Helical" evidence="9">
    <location>
        <begin position="104"/>
        <end position="126"/>
    </location>
</feature>
<evidence type="ECO:0000259" key="10">
    <source>
        <dbReference type="PROSITE" id="PS50850"/>
    </source>
</evidence>
<protein>
    <submittedName>
        <fullName evidence="11">MFS transporter</fullName>
    </submittedName>
</protein>
<evidence type="ECO:0000256" key="9">
    <source>
        <dbReference type="SAM" id="Phobius"/>
    </source>
</evidence>
<dbReference type="Gene3D" id="1.20.1250.20">
    <property type="entry name" value="MFS general substrate transporter like domains"/>
    <property type="match status" value="1"/>
</dbReference>
<dbReference type="InterPro" id="IPR020846">
    <property type="entry name" value="MFS_dom"/>
</dbReference>
<feature type="transmembrane region" description="Helical" evidence="9">
    <location>
        <begin position="404"/>
        <end position="422"/>
    </location>
</feature>
<comment type="similarity">
    <text evidence="2">Belongs to the major facilitator superfamily. EmrB family.</text>
</comment>
<keyword evidence="5 9" id="KW-0812">Transmembrane</keyword>
<proteinExistence type="inferred from homology"/>
<dbReference type="CDD" id="cd17321">
    <property type="entry name" value="MFS_MMR_MDR_like"/>
    <property type="match status" value="1"/>
</dbReference>
<evidence type="ECO:0000256" key="5">
    <source>
        <dbReference type="ARBA" id="ARBA00022692"/>
    </source>
</evidence>
<accession>A0AAU1UEX8</accession>
<reference evidence="11" key="1">
    <citation type="submission" date="2022-10" db="EMBL/GenBank/DDBJ databases">
        <title>The complete genomes of actinobacterial strains from the NBC collection.</title>
        <authorList>
            <person name="Joergensen T.S."/>
            <person name="Alvarez Arevalo M."/>
            <person name="Sterndorff E.B."/>
            <person name="Faurdal D."/>
            <person name="Vuksanovic O."/>
            <person name="Mourched A.-S."/>
            <person name="Charusanti P."/>
            <person name="Shaw S."/>
            <person name="Blin K."/>
            <person name="Weber T."/>
        </authorList>
    </citation>
    <scope>NUCLEOTIDE SEQUENCE</scope>
    <source>
        <strain evidence="11">NBC_00119</strain>
    </source>
</reference>
<keyword evidence="4" id="KW-1003">Cell membrane</keyword>
<dbReference type="SUPFAM" id="SSF103473">
    <property type="entry name" value="MFS general substrate transporter"/>
    <property type="match status" value="1"/>
</dbReference>
<dbReference type="GO" id="GO:0005886">
    <property type="term" value="C:plasma membrane"/>
    <property type="evidence" value="ECO:0007669"/>
    <property type="project" value="UniProtKB-SubCell"/>
</dbReference>
<dbReference type="Gene3D" id="1.20.1720.10">
    <property type="entry name" value="Multidrug resistance protein D"/>
    <property type="match status" value="1"/>
</dbReference>
<comment type="subcellular location">
    <subcellularLocation>
        <location evidence="1">Cell membrane</location>
        <topology evidence="1">Multi-pass membrane protein</topology>
    </subcellularLocation>
</comment>
<feature type="transmembrane region" description="Helical" evidence="9">
    <location>
        <begin position="169"/>
        <end position="189"/>
    </location>
</feature>
<dbReference type="AlphaFoldDB" id="A0AAU1UEX8"/>
<feature type="transmembrane region" description="Helical" evidence="9">
    <location>
        <begin position="225"/>
        <end position="248"/>
    </location>
</feature>
<dbReference type="NCBIfam" id="TIGR00711">
    <property type="entry name" value="efflux_EmrB"/>
    <property type="match status" value="1"/>
</dbReference>
<evidence type="ECO:0000256" key="1">
    <source>
        <dbReference type="ARBA" id="ARBA00004651"/>
    </source>
</evidence>
<feature type="transmembrane region" description="Helical" evidence="9">
    <location>
        <begin position="442"/>
        <end position="460"/>
    </location>
</feature>
<evidence type="ECO:0000256" key="2">
    <source>
        <dbReference type="ARBA" id="ARBA00008537"/>
    </source>
</evidence>
<evidence type="ECO:0000256" key="7">
    <source>
        <dbReference type="ARBA" id="ARBA00023136"/>
    </source>
</evidence>
<sequence length="489" mass="51041">MPPPLTHRRRMLVLAICCMSLLIVSLDNTVLNVALPSMQKEFGASVSGMQWTIDAYTLVLASLLMLAGSTADRIGRRRIFKAGLVIFTVGSVLCSVAPNLESLIAFRMVQAVGGSMLNPVAMSIITNTFTEPRERARAIGVWGGVVGISMAAGPIVGGVLVDSVGWRSIFWINLPVGLAALLLTMRYVPESRAPKPRRPDPVGQLLVMTLLGSLTYAIIEAPAAGLTSPVIVTFALLALAALVGLIAYEPRRAEPLIDLRFFRSAPFSGATVIAISAFASLGGFLFLSTLYLQNVRGLNALDAGLWMLPMAAMTLVCAPVSGRIVGSRGPRIPLLVAGIAMTASGVLFAAFEAETSNVTRFIGYVLFGLGFGFVNAPITNTAVSGMPRAQAGVAAAVASTSRQIGQTLGVAVIGAVLASGIASGVGTSSYATTFVDASRGGWWIIVGCGVAVLLVGLLTSGRWARSTAQRTARCLEEPEIQEATACAST</sequence>
<feature type="transmembrane region" description="Helical" evidence="9">
    <location>
        <begin position="201"/>
        <end position="219"/>
    </location>
</feature>
<dbReference type="PRINTS" id="PR01036">
    <property type="entry name" value="TCRTETB"/>
</dbReference>
<dbReference type="InterPro" id="IPR011701">
    <property type="entry name" value="MFS"/>
</dbReference>
<keyword evidence="3" id="KW-0813">Transport</keyword>